<organism evidence="2 3">
    <name type="scientific">Crucibulum laeve</name>
    <dbReference type="NCBI Taxonomy" id="68775"/>
    <lineage>
        <taxon>Eukaryota</taxon>
        <taxon>Fungi</taxon>
        <taxon>Dikarya</taxon>
        <taxon>Basidiomycota</taxon>
        <taxon>Agaricomycotina</taxon>
        <taxon>Agaricomycetes</taxon>
        <taxon>Agaricomycetidae</taxon>
        <taxon>Agaricales</taxon>
        <taxon>Agaricineae</taxon>
        <taxon>Nidulariaceae</taxon>
        <taxon>Crucibulum</taxon>
    </lineage>
</organism>
<feature type="region of interest" description="Disordered" evidence="1">
    <location>
        <begin position="1"/>
        <end position="149"/>
    </location>
</feature>
<feature type="compositionally biased region" description="Polar residues" evidence="1">
    <location>
        <begin position="1"/>
        <end position="13"/>
    </location>
</feature>
<feature type="compositionally biased region" description="Basic and acidic residues" evidence="1">
    <location>
        <begin position="37"/>
        <end position="50"/>
    </location>
</feature>
<gene>
    <name evidence="2" type="ORF">BDQ12DRAFT_409005</name>
</gene>
<evidence type="ECO:0000256" key="1">
    <source>
        <dbReference type="SAM" id="MobiDB-lite"/>
    </source>
</evidence>
<keyword evidence="3" id="KW-1185">Reference proteome</keyword>
<evidence type="ECO:0000313" key="3">
    <source>
        <dbReference type="Proteomes" id="UP000308652"/>
    </source>
</evidence>
<dbReference type="OrthoDB" id="2687798at2759"/>
<dbReference type="AlphaFoldDB" id="A0A5C3LLD0"/>
<sequence>MLSQIRSQLLRTSTHQRRLIHNTLPALSTPSKSNPPSHDHTTDTYAKDVDATPPPDSSVHRVDPDSENVQKPHEPPSGEWSRAGTRTKYESTGGKKNPYGTKGGGEEARPELQSGKPNETSHPGDGPEGKEVGGRKAERTGRSGEGKLD</sequence>
<dbReference type="Proteomes" id="UP000308652">
    <property type="component" value="Unassembled WGS sequence"/>
</dbReference>
<feature type="compositionally biased region" description="Basic and acidic residues" evidence="1">
    <location>
        <begin position="125"/>
        <end position="149"/>
    </location>
</feature>
<evidence type="ECO:0000313" key="2">
    <source>
        <dbReference type="EMBL" id="TFK33482.1"/>
    </source>
</evidence>
<feature type="compositionally biased region" description="Polar residues" evidence="1">
    <location>
        <begin position="25"/>
        <end position="36"/>
    </location>
</feature>
<dbReference type="EMBL" id="ML213647">
    <property type="protein sequence ID" value="TFK33482.1"/>
    <property type="molecule type" value="Genomic_DNA"/>
</dbReference>
<accession>A0A5C3LLD0</accession>
<feature type="compositionally biased region" description="Basic and acidic residues" evidence="1">
    <location>
        <begin position="58"/>
        <end position="76"/>
    </location>
</feature>
<proteinExistence type="predicted"/>
<protein>
    <submittedName>
        <fullName evidence="2">Uncharacterized protein</fullName>
    </submittedName>
</protein>
<name>A0A5C3LLD0_9AGAR</name>
<reference evidence="2 3" key="1">
    <citation type="journal article" date="2019" name="Nat. Ecol. Evol.">
        <title>Megaphylogeny resolves global patterns of mushroom evolution.</title>
        <authorList>
            <person name="Varga T."/>
            <person name="Krizsan K."/>
            <person name="Foldi C."/>
            <person name="Dima B."/>
            <person name="Sanchez-Garcia M."/>
            <person name="Sanchez-Ramirez S."/>
            <person name="Szollosi G.J."/>
            <person name="Szarkandi J.G."/>
            <person name="Papp V."/>
            <person name="Albert L."/>
            <person name="Andreopoulos W."/>
            <person name="Angelini C."/>
            <person name="Antonin V."/>
            <person name="Barry K.W."/>
            <person name="Bougher N.L."/>
            <person name="Buchanan P."/>
            <person name="Buyck B."/>
            <person name="Bense V."/>
            <person name="Catcheside P."/>
            <person name="Chovatia M."/>
            <person name="Cooper J."/>
            <person name="Damon W."/>
            <person name="Desjardin D."/>
            <person name="Finy P."/>
            <person name="Geml J."/>
            <person name="Haridas S."/>
            <person name="Hughes K."/>
            <person name="Justo A."/>
            <person name="Karasinski D."/>
            <person name="Kautmanova I."/>
            <person name="Kiss B."/>
            <person name="Kocsube S."/>
            <person name="Kotiranta H."/>
            <person name="LaButti K.M."/>
            <person name="Lechner B.E."/>
            <person name="Liimatainen K."/>
            <person name="Lipzen A."/>
            <person name="Lukacs Z."/>
            <person name="Mihaltcheva S."/>
            <person name="Morgado L.N."/>
            <person name="Niskanen T."/>
            <person name="Noordeloos M.E."/>
            <person name="Ohm R.A."/>
            <person name="Ortiz-Santana B."/>
            <person name="Ovrebo C."/>
            <person name="Racz N."/>
            <person name="Riley R."/>
            <person name="Savchenko A."/>
            <person name="Shiryaev A."/>
            <person name="Soop K."/>
            <person name="Spirin V."/>
            <person name="Szebenyi C."/>
            <person name="Tomsovsky M."/>
            <person name="Tulloss R.E."/>
            <person name="Uehling J."/>
            <person name="Grigoriev I.V."/>
            <person name="Vagvolgyi C."/>
            <person name="Papp T."/>
            <person name="Martin F.M."/>
            <person name="Miettinen O."/>
            <person name="Hibbett D.S."/>
            <person name="Nagy L.G."/>
        </authorList>
    </citation>
    <scope>NUCLEOTIDE SEQUENCE [LARGE SCALE GENOMIC DNA]</scope>
    <source>
        <strain evidence="2 3">CBS 166.37</strain>
    </source>
</reference>